<dbReference type="SUPFAM" id="SSF51735">
    <property type="entry name" value="NAD(P)-binding Rossmann-fold domains"/>
    <property type="match status" value="1"/>
</dbReference>
<evidence type="ECO:0000313" key="5">
    <source>
        <dbReference type="Proteomes" id="UP000315295"/>
    </source>
</evidence>
<dbReference type="GO" id="GO:0005739">
    <property type="term" value="C:mitochondrion"/>
    <property type="evidence" value="ECO:0007669"/>
    <property type="project" value="TreeGrafter"/>
</dbReference>
<dbReference type="PANTHER" id="PTHR12286:SF5">
    <property type="entry name" value="SACCHAROPINE DEHYDROGENASE-LIKE OXIDOREDUCTASE"/>
    <property type="match status" value="1"/>
</dbReference>
<comment type="similarity">
    <text evidence="1">Belongs to the saccharopine dehydrogenase family.</text>
</comment>
<accession>A0A540M981</accession>
<dbReference type="STRING" id="106549.A0A540M981"/>
<comment type="caution">
    <text evidence="4">The sequence shown here is derived from an EMBL/GenBank/DDBJ whole genome shotgun (WGS) entry which is preliminary data.</text>
</comment>
<dbReference type="AlphaFoldDB" id="A0A540M981"/>
<proteinExistence type="inferred from homology"/>
<dbReference type="PANTHER" id="PTHR12286">
    <property type="entry name" value="SACCHAROPINE DEHYDROGENASE-LIKE OXIDOREDUCTASE"/>
    <property type="match status" value="1"/>
</dbReference>
<dbReference type="Gene3D" id="3.40.50.720">
    <property type="entry name" value="NAD(P)-binding Rossmann-like Domain"/>
    <property type="match status" value="1"/>
</dbReference>
<dbReference type="GO" id="GO:0009247">
    <property type="term" value="P:glycolipid biosynthetic process"/>
    <property type="evidence" value="ECO:0007669"/>
    <property type="project" value="TreeGrafter"/>
</dbReference>
<reference evidence="4 5" key="1">
    <citation type="journal article" date="2019" name="G3 (Bethesda)">
        <title>Sequencing of a Wild Apple (Malus baccata) Genome Unravels the Differences Between Cultivated and Wild Apple Species Regarding Disease Resistance and Cold Tolerance.</title>
        <authorList>
            <person name="Chen X."/>
        </authorList>
    </citation>
    <scope>NUCLEOTIDE SEQUENCE [LARGE SCALE GENOMIC DNA]</scope>
    <source>
        <strain evidence="5">cv. Shandingzi</strain>
        <tissue evidence="4">Leaves</tissue>
    </source>
</reference>
<evidence type="ECO:0000256" key="1">
    <source>
        <dbReference type="ARBA" id="ARBA00038048"/>
    </source>
</evidence>
<feature type="region of interest" description="Disordered" evidence="2">
    <location>
        <begin position="218"/>
        <end position="239"/>
    </location>
</feature>
<dbReference type="EMBL" id="VIEB01000319">
    <property type="protein sequence ID" value="TQD95313.1"/>
    <property type="molecule type" value="Genomic_DNA"/>
</dbReference>
<dbReference type="GO" id="GO:0005886">
    <property type="term" value="C:plasma membrane"/>
    <property type="evidence" value="ECO:0007669"/>
    <property type="project" value="TreeGrafter"/>
</dbReference>
<organism evidence="4 5">
    <name type="scientific">Malus baccata</name>
    <name type="common">Siberian crab apple</name>
    <name type="synonym">Pyrus baccata</name>
    <dbReference type="NCBI Taxonomy" id="106549"/>
    <lineage>
        <taxon>Eukaryota</taxon>
        <taxon>Viridiplantae</taxon>
        <taxon>Streptophyta</taxon>
        <taxon>Embryophyta</taxon>
        <taxon>Tracheophyta</taxon>
        <taxon>Spermatophyta</taxon>
        <taxon>Magnoliopsida</taxon>
        <taxon>eudicotyledons</taxon>
        <taxon>Gunneridae</taxon>
        <taxon>Pentapetalae</taxon>
        <taxon>rosids</taxon>
        <taxon>fabids</taxon>
        <taxon>Rosales</taxon>
        <taxon>Rosaceae</taxon>
        <taxon>Amygdaloideae</taxon>
        <taxon>Maleae</taxon>
        <taxon>Malus</taxon>
    </lineage>
</organism>
<evidence type="ECO:0000259" key="3">
    <source>
        <dbReference type="Pfam" id="PF03435"/>
    </source>
</evidence>
<dbReference type="Pfam" id="PF03435">
    <property type="entry name" value="Sacchrp_dh_NADP"/>
    <property type="match status" value="1"/>
</dbReference>
<name>A0A540M981_MALBA</name>
<evidence type="ECO:0000313" key="4">
    <source>
        <dbReference type="EMBL" id="TQD95313.1"/>
    </source>
</evidence>
<protein>
    <recommendedName>
        <fullName evidence="3">Saccharopine dehydrogenase NADP binding domain-containing protein</fullName>
    </recommendedName>
</protein>
<dbReference type="GO" id="GO:0005811">
    <property type="term" value="C:lipid droplet"/>
    <property type="evidence" value="ECO:0007669"/>
    <property type="project" value="TreeGrafter"/>
</dbReference>
<dbReference type="InterPro" id="IPR005097">
    <property type="entry name" value="Sacchrp_dh_NADP-bd"/>
</dbReference>
<sequence>MPELQPQSTASPPSYDLIILGASGFTGKYVVREALKFLNTPASPLKSLALAGRNPTKLTQTLKWAAHPNTPPSIPIITADTTDPPSLHRLCTQTTLILNCVGPFRLYGDPVVAACAETGCDYLDICGEPEFMERMEAQYHGKAAETGSLVVSACGFDSVPAEFGLMFNSRQWVDPAVPNRVEAYVSLESEKRIVGNLGTYESAVLGVANAHKLQELRRSRPRRARPAIPGPPPPKGPTIEQQKEIGLWAVKLPSADAIVVRRTLGFLTENPRGLPGRNESSEHIEKREAFWSTVKPAHFGVKIGTKSLLGILRIMTVGVFIGLLGRFSFGRWLLLKFPSFFSVGWFRKKGPSEDEVRSASFKMWFVGHGFSDSSLVLQGSRKPNMEIITRVMGPEIGYLTTPIILLQCALIVLSQRDNLPKGGVLPAGIVFCPTGLQERLQENGISFDVISKKALSG</sequence>
<dbReference type="Proteomes" id="UP000315295">
    <property type="component" value="Unassembled WGS sequence"/>
</dbReference>
<keyword evidence="5" id="KW-1185">Reference proteome</keyword>
<dbReference type="InterPro" id="IPR036291">
    <property type="entry name" value="NAD(P)-bd_dom_sf"/>
</dbReference>
<feature type="domain" description="Saccharopine dehydrogenase NADP binding" evidence="3">
    <location>
        <begin position="18"/>
        <end position="151"/>
    </location>
</feature>
<gene>
    <name evidence="4" type="ORF">C1H46_019105</name>
</gene>
<evidence type="ECO:0000256" key="2">
    <source>
        <dbReference type="SAM" id="MobiDB-lite"/>
    </source>
</evidence>
<dbReference type="InterPro" id="IPR051276">
    <property type="entry name" value="Saccharopine_DH-like_oxidrdct"/>
</dbReference>
<dbReference type="FunFam" id="3.40.50.720:FF:000455">
    <property type="entry name" value="Putative mitochondrial saccharopine dehydrogenase-like oxidoreductase"/>
    <property type="match status" value="1"/>
</dbReference>